<proteinExistence type="predicted"/>
<keyword evidence="2" id="KW-1185">Reference proteome</keyword>
<evidence type="ECO:0000313" key="2">
    <source>
        <dbReference type="Proteomes" id="UP001500016"/>
    </source>
</evidence>
<name>A0ABN2WS39_9ACTN</name>
<dbReference type="EMBL" id="BAAAPE010000016">
    <property type="protein sequence ID" value="GAA2097758.1"/>
    <property type="molecule type" value="Genomic_DNA"/>
</dbReference>
<evidence type="ECO:0008006" key="3">
    <source>
        <dbReference type="Google" id="ProtNLM"/>
    </source>
</evidence>
<sequence length="160" mass="17880">MHLFQLEGEVLGLERLGDHMTGKRVASACAGALLVPALLAVPAAADPQPGEAAPRLKKTRCEAVMVEPAAFCRSSKSRWTQVTYYDKGDKIKITDRYDNNRWTKAIVQAEGHPKRYFSSKGKVTRTVRGDFGESWSVRVKVCTSWTKKAKCSPWSRYYPA</sequence>
<reference evidence="1 2" key="1">
    <citation type="journal article" date="2019" name="Int. J. Syst. Evol. Microbiol.">
        <title>The Global Catalogue of Microorganisms (GCM) 10K type strain sequencing project: providing services to taxonomists for standard genome sequencing and annotation.</title>
        <authorList>
            <consortium name="The Broad Institute Genomics Platform"/>
            <consortium name="The Broad Institute Genome Sequencing Center for Infectious Disease"/>
            <person name="Wu L."/>
            <person name="Ma J."/>
        </authorList>
    </citation>
    <scope>NUCLEOTIDE SEQUENCE [LARGE SCALE GENOMIC DNA]</scope>
    <source>
        <strain evidence="1 2">JCM 15478</strain>
    </source>
</reference>
<evidence type="ECO:0000313" key="1">
    <source>
        <dbReference type="EMBL" id="GAA2097758.1"/>
    </source>
</evidence>
<organism evidence="1 2">
    <name type="scientific">Streptomyces albiaxialis</name>
    <dbReference type="NCBI Taxonomy" id="329523"/>
    <lineage>
        <taxon>Bacteria</taxon>
        <taxon>Bacillati</taxon>
        <taxon>Actinomycetota</taxon>
        <taxon>Actinomycetes</taxon>
        <taxon>Kitasatosporales</taxon>
        <taxon>Streptomycetaceae</taxon>
        <taxon>Streptomyces</taxon>
    </lineage>
</organism>
<accession>A0ABN2WS39</accession>
<gene>
    <name evidence="1" type="ORF">GCM10009801_68370</name>
</gene>
<dbReference type="Proteomes" id="UP001500016">
    <property type="component" value="Unassembled WGS sequence"/>
</dbReference>
<protein>
    <recommendedName>
        <fullName evidence="3">SH3b domain-containing protein</fullName>
    </recommendedName>
</protein>
<comment type="caution">
    <text evidence="1">The sequence shown here is derived from an EMBL/GenBank/DDBJ whole genome shotgun (WGS) entry which is preliminary data.</text>
</comment>